<dbReference type="Proteomes" id="UP000715095">
    <property type="component" value="Unassembled WGS sequence"/>
</dbReference>
<accession>A0ABS2DRR0</accession>
<gene>
    <name evidence="1" type="ORF">H6A60_05805</name>
</gene>
<name>A0ABS2DRR0_9BURK</name>
<evidence type="ECO:0000313" key="1">
    <source>
        <dbReference type="EMBL" id="MBM6703999.1"/>
    </source>
</evidence>
<sequence>MRCSDCRPRRGCDGGCGDFSSRAARRPNLLEIEVVTQIFHAAMRNLVARDVDCARGLLSAEDIDAADDKLVHWVAQTFGGRNKHFEASDEWHPEGLARHILHVLASPMSGSMPVDDEEVLERAARLFIRDVRAMAGRLAGSALADAGAVAESDPMAELAERWAHLFVGAPAGDHLG</sequence>
<proteinExistence type="predicted"/>
<dbReference type="RefSeq" id="WP_205102467.1">
    <property type="nucleotide sequence ID" value="NZ_JACJJC010000007.1"/>
</dbReference>
<evidence type="ECO:0000313" key="2">
    <source>
        <dbReference type="Proteomes" id="UP000715095"/>
    </source>
</evidence>
<reference evidence="1 2" key="1">
    <citation type="journal article" date="2021" name="Sci. Rep.">
        <title>The distribution of antibiotic resistance genes in chicken gut microbiota commensals.</title>
        <authorList>
            <person name="Juricova H."/>
            <person name="Matiasovicova J."/>
            <person name="Kubasova T."/>
            <person name="Cejkova D."/>
            <person name="Rychlik I."/>
        </authorList>
    </citation>
    <scope>NUCLEOTIDE SEQUENCE [LARGE SCALE GENOMIC DNA]</scope>
    <source>
        <strain evidence="1 2">An829</strain>
    </source>
</reference>
<comment type="caution">
    <text evidence="1">The sequence shown here is derived from an EMBL/GenBank/DDBJ whole genome shotgun (WGS) entry which is preliminary data.</text>
</comment>
<keyword evidence="2" id="KW-1185">Reference proteome</keyword>
<organism evidence="1 2">
    <name type="scientific">Sutterella massiliensis</name>
    <dbReference type="NCBI Taxonomy" id="1816689"/>
    <lineage>
        <taxon>Bacteria</taxon>
        <taxon>Pseudomonadati</taxon>
        <taxon>Pseudomonadota</taxon>
        <taxon>Betaproteobacteria</taxon>
        <taxon>Burkholderiales</taxon>
        <taxon>Sutterellaceae</taxon>
        <taxon>Sutterella</taxon>
    </lineage>
</organism>
<dbReference type="EMBL" id="JACJJC010000007">
    <property type="protein sequence ID" value="MBM6703999.1"/>
    <property type="molecule type" value="Genomic_DNA"/>
</dbReference>
<protein>
    <submittedName>
        <fullName evidence="1">Uncharacterized protein</fullName>
    </submittedName>
</protein>